<evidence type="ECO:0000313" key="1">
    <source>
        <dbReference type="EMBL" id="QSF43959.1"/>
    </source>
</evidence>
<accession>A0ABX7L777</accession>
<protein>
    <submittedName>
        <fullName evidence="1">Uncharacterized protein</fullName>
    </submittedName>
</protein>
<proteinExistence type="predicted"/>
<sequence>MRGNDDQRTLYRTLHEEEAEYVQILSIVRGCRVTAGKMYKLYRNYNNPHIFEQGEMYVVDDDSKDNYAVLMLCATILYR</sequence>
<name>A0ABX7L777_9BACL</name>
<reference evidence="1 2" key="1">
    <citation type="submission" date="2021-02" db="EMBL/GenBank/DDBJ databases">
        <title>Paenibacillus tianjinensis sp. nov.</title>
        <authorList>
            <person name="Liu H."/>
        </authorList>
    </citation>
    <scope>NUCLEOTIDE SEQUENCE [LARGE SCALE GENOMIC DNA]</scope>
    <source>
        <strain evidence="1 2">TB2019</strain>
    </source>
</reference>
<evidence type="ECO:0000313" key="2">
    <source>
        <dbReference type="Proteomes" id="UP000663452"/>
    </source>
</evidence>
<keyword evidence="2" id="KW-1185">Reference proteome</keyword>
<dbReference type="Proteomes" id="UP000663452">
    <property type="component" value="Chromosome"/>
</dbReference>
<dbReference type="EMBL" id="CP070969">
    <property type="protein sequence ID" value="QSF43959.1"/>
    <property type="molecule type" value="Genomic_DNA"/>
</dbReference>
<dbReference type="RefSeq" id="WP_206101567.1">
    <property type="nucleotide sequence ID" value="NZ_CP070969.1"/>
</dbReference>
<organism evidence="1 2">
    <name type="scientific">Paenibacillus tianjinensis</name>
    <dbReference type="NCBI Taxonomy" id="2810347"/>
    <lineage>
        <taxon>Bacteria</taxon>
        <taxon>Bacillati</taxon>
        <taxon>Bacillota</taxon>
        <taxon>Bacilli</taxon>
        <taxon>Bacillales</taxon>
        <taxon>Paenibacillaceae</taxon>
        <taxon>Paenibacillus</taxon>
    </lineage>
</organism>
<gene>
    <name evidence="1" type="ORF">JRJ22_22375</name>
</gene>